<sequence length="189" mass="20237">MKRTHQWGLHHLLSCLLAATVLIGACKKGDPGPQGEKGDKGDTGAQGATGGKGDAGTANVLYSDWLNLSFSLDTASATFFTQINEAKVTEDLISKGEIKVFINLGSSAQKVVTPLPLVSGDAQIMPVFAPGVIEVDANVNASTVTDQATGNKFRQYRYVLIPGGAHVRMDKQINWNNYEEVKNYLGLKD</sequence>
<dbReference type="PROSITE" id="PS51257">
    <property type="entry name" value="PROKAR_LIPOPROTEIN"/>
    <property type="match status" value="1"/>
</dbReference>
<feature type="chain" id="PRO_5045697328" description="Collagen triple helix repeat-containing protein" evidence="2">
    <location>
        <begin position="25"/>
        <end position="189"/>
    </location>
</feature>
<accession>A0ABX3NZH8</accession>
<reference evidence="3 4" key="1">
    <citation type="submission" date="2016-04" db="EMBL/GenBank/DDBJ databases">
        <authorList>
            <person name="Chen L."/>
            <person name="Zhuang W."/>
            <person name="Wang G."/>
        </authorList>
    </citation>
    <scope>NUCLEOTIDE SEQUENCE [LARGE SCALE GENOMIC DNA]</scope>
    <source>
        <strain evidence="4">GR20</strain>
    </source>
</reference>
<dbReference type="RefSeq" id="WP_014220120.1">
    <property type="nucleotide sequence ID" value="NZ_LWBO01000010.1"/>
</dbReference>
<feature type="region of interest" description="Disordered" evidence="1">
    <location>
        <begin position="30"/>
        <end position="52"/>
    </location>
</feature>
<evidence type="ECO:0008006" key="5">
    <source>
        <dbReference type="Google" id="ProtNLM"/>
    </source>
</evidence>
<evidence type="ECO:0000313" key="4">
    <source>
        <dbReference type="Proteomes" id="UP000192277"/>
    </source>
</evidence>
<name>A0ABX3NZH8_9BACT</name>
<keyword evidence="2" id="KW-0732">Signal</keyword>
<gene>
    <name evidence="3" type="ORF">A4D02_28260</name>
</gene>
<evidence type="ECO:0000256" key="2">
    <source>
        <dbReference type="SAM" id="SignalP"/>
    </source>
</evidence>
<dbReference type="Proteomes" id="UP000192277">
    <property type="component" value="Unassembled WGS sequence"/>
</dbReference>
<dbReference type="Gene3D" id="1.20.5.320">
    <property type="entry name" value="6-Phosphogluconate Dehydrogenase, domain 3"/>
    <property type="match status" value="1"/>
</dbReference>
<organism evidence="3 4">
    <name type="scientific">Niastella koreensis</name>
    <dbReference type="NCBI Taxonomy" id="354356"/>
    <lineage>
        <taxon>Bacteria</taxon>
        <taxon>Pseudomonadati</taxon>
        <taxon>Bacteroidota</taxon>
        <taxon>Chitinophagia</taxon>
        <taxon>Chitinophagales</taxon>
        <taxon>Chitinophagaceae</taxon>
        <taxon>Niastella</taxon>
    </lineage>
</organism>
<evidence type="ECO:0000256" key="1">
    <source>
        <dbReference type="SAM" id="MobiDB-lite"/>
    </source>
</evidence>
<comment type="caution">
    <text evidence="3">The sequence shown here is derived from an EMBL/GenBank/DDBJ whole genome shotgun (WGS) entry which is preliminary data.</text>
</comment>
<protein>
    <recommendedName>
        <fullName evidence="5">Collagen triple helix repeat-containing protein</fullName>
    </recommendedName>
</protein>
<dbReference type="EMBL" id="LWBO01000010">
    <property type="protein sequence ID" value="OQP49492.1"/>
    <property type="molecule type" value="Genomic_DNA"/>
</dbReference>
<feature type="signal peptide" evidence="2">
    <location>
        <begin position="1"/>
        <end position="24"/>
    </location>
</feature>
<evidence type="ECO:0000313" key="3">
    <source>
        <dbReference type="EMBL" id="OQP49492.1"/>
    </source>
</evidence>
<proteinExistence type="predicted"/>
<keyword evidence="4" id="KW-1185">Reference proteome</keyword>